<organism evidence="3 4">
    <name type="scientific">Anaeromyxobacter diazotrophicus</name>
    <dbReference type="NCBI Taxonomy" id="2590199"/>
    <lineage>
        <taxon>Bacteria</taxon>
        <taxon>Pseudomonadati</taxon>
        <taxon>Myxococcota</taxon>
        <taxon>Myxococcia</taxon>
        <taxon>Myxococcales</taxon>
        <taxon>Cystobacterineae</taxon>
        <taxon>Anaeromyxobacteraceae</taxon>
        <taxon>Anaeromyxobacter</taxon>
    </lineage>
</organism>
<protein>
    <recommendedName>
        <fullName evidence="5">Tetratricopeptide repeat protein</fullName>
    </recommendedName>
</protein>
<dbReference type="AlphaFoldDB" id="A0A7I9VRR8"/>
<feature type="repeat" description="TPR" evidence="1">
    <location>
        <begin position="31"/>
        <end position="64"/>
    </location>
</feature>
<proteinExistence type="predicted"/>
<dbReference type="InterPro" id="IPR019734">
    <property type="entry name" value="TPR_rpt"/>
</dbReference>
<reference evidence="4" key="1">
    <citation type="journal article" date="2020" name="Appl. Environ. Microbiol.">
        <title>Diazotrophic Anaeromyxobacter Isolates from Soils.</title>
        <authorList>
            <person name="Masuda Y."/>
            <person name="Yamanaka H."/>
            <person name="Xu Z.X."/>
            <person name="Shiratori Y."/>
            <person name="Aono T."/>
            <person name="Amachi S."/>
            <person name="Senoo K."/>
            <person name="Itoh H."/>
        </authorList>
    </citation>
    <scope>NUCLEOTIDE SEQUENCE [LARGE SCALE GENOMIC DNA]</scope>
    <source>
        <strain evidence="4">R267</strain>
    </source>
</reference>
<evidence type="ECO:0000256" key="1">
    <source>
        <dbReference type="PROSITE-ProRule" id="PRU00339"/>
    </source>
</evidence>
<dbReference type="RefSeq" id="WP_176068332.1">
    <property type="nucleotide sequence ID" value="NZ_BJTG01000011.1"/>
</dbReference>
<dbReference type="Proteomes" id="UP000503640">
    <property type="component" value="Unassembled WGS sequence"/>
</dbReference>
<feature type="compositionally biased region" description="Pro residues" evidence="2">
    <location>
        <begin position="16"/>
        <end position="25"/>
    </location>
</feature>
<evidence type="ECO:0008006" key="5">
    <source>
        <dbReference type="Google" id="ProtNLM"/>
    </source>
</evidence>
<dbReference type="EMBL" id="BJTG01000011">
    <property type="protein sequence ID" value="GEJ59123.1"/>
    <property type="molecule type" value="Genomic_DNA"/>
</dbReference>
<keyword evidence="4" id="KW-1185">Reference proteome</keyword>
<keyword evidence="1" id="KW-0802">TPR repeat</keyword>
<evidence type="ECO:0000313" key="3">
    <source>
        <dbReference type="EMBL" id="GEJ59123.1"/>
    </source>
</evidence>
<feature type="compositionally biased region" description="Basic and acidic residues" evidence="2">
    <location>
        <begin position="36"/>
        <end position="45"/>
    </location>
</feature>
<feature type="region of interest" description="Disordered" evidence="2">
    <location>
        <begin position="15"/>
        <end position="46"/>
    </location>
</feature>
<dbReference type="SUPFAM" id="SSF48452">
    <property type="entry name" value="TPR-like"/>
    <property type="match status" value="1"/>
</dbReference>
<name>A0A7I9VRR8_9BACT</name>
<comment type="caution">
    <text evidence="3">The sequence shown here is derived from an EMBL/GenBank/DDBJ whole genome shotgun (WGS) entry which is preliminary data.</text>
</comment>
<sequence length="468" mass="48258">MTGLLLALALAAADPCAPPPPPAGAPDPAAASAYREVGDAERQAGARETAALAYREALARDPGDQASRSALDALCREGTAAAPLQRGLRALEAGELREAARAFAEARAAGAGASAALLEGVALYELGEDDRARDALAAAREDPAHRDVALLYLGLLALRAGDAEAAAAELDAASQDPEVSALAAPLARLARRSGRLVVSALVSSGWDSNAQLAPSGTPIDTSSDGQVDVAAGALYRPLGPSGPYLAARGLFHQQLRFTELDAWGLAGAAGWQLGGTARGLAAEYGYTYRTLDGSPFLSAHGPRAAGWTSAGPLTLAASYTLRLESYQGALYQPFSGAFQTAEASASVQLARWARALAGYRVARDATDLSQLSFVEHGPRVELRLDAAPALRVVLGAALAWRGYDALDPQLGLTRADTSLGGGAALEWELTARLFLQASLEARQVWSNASAFAYLRVAPAVGLGWVGGL</sequence>
<evidence type="ECO:0000313" key="4">
    <source>
        <dbReference type="Proteomes" id="UP000503640"/>
    </source>
</evidence>
<gene>
    <name evidence="3" type="ORF">AMYX_38640</name>
</gene>
<accession>A0A7I9VRR8</accession>
<dbReference type="Gene3D" id="1.25.40.10">
    <property type="entry name" value="Tetratricopeptide repeat domain"/>
    <property type="match status" value="1"/>
</dbReference>
<dbReference type="PROSITE" id="PS50005">
    <property type="entry name" value="TPR"/>
    <property type="match status" value="1"/>
</dbReference>
<dbReference type="InterPro" id="IPR011990">
    <property type="entry name" value="TPR-like_helical_dom_sf"/>
</dbReference>
<evidence type="ECO:0000256" key="2">
    <source>
        <dbReference type="SAM" id="MobiDB-lite"/>
    </source>
</evidence>